<proteinExistence type="predicted"/>
<dbReference type="EMBL" id="CM007364">
    <property type="protein sequence ID" value="OIW14253.1"/>
    <property type="molecule type" value="Genomic_DNA"/>
</dbReference>
<reference evidence="1 2" key="1">
    <citation type="journal article" date="2017" name="Plant Biotechnol. J.">
        <title>A comprehensive draft genome sequence for lupin (Lupinus angustifolius), an emerging health food: insights into plant-microbe interactions and legume evolution.</title>
        <authorList>
            <person name="Hane J.K."/>
            <person name="Ming Y."/>
            <person name="Kamphuis L.G."/>
            <person name="Nelson M.N."/>
            <person name="Garg G."/>
            <person name="Atkins C.A."/>
            <person name="Bayer P.E."/>
            <person name="Bravo A."/>
            <person name="Bringans S."/>
            <person name="Cannon S."/>
            <person name="Edwards D."/>
            <person name="Foley R."/>
            <person name="Gao L.L."/>
            <person name="Harrison M.J."/>
            <person name="Huang W."/>
            <person name="Hurgobin B."/>
            <person name="Li S."/>
            <person name="Liu C.W."/>
            <person name="McGrath A."/>
            <person name="Morahan G."/>
            <person name="Murray J."/>
            <person name="Weller J."/>
            <person name="Jian J."/>
            <person name="Singh K.B."/>
        </authorList>
    </citation>
    <scope>NUCLEOTIDE SEQUENCE [LARGE SCALE GENOMIC DNA]</scope>
    <source>
        <strain evidence="2">cv. Tanjil</strain>
        <tissue evidence="1">Whole plant</tissue>
    </source>
</reference>
<dbReference type="AlphaFoldDB" id="A0A4P1RMQ9"/>
<evidence type="ECO:0000313" key="1">
    <source>
        <dbReference type="EMBL" id="OIW14253.1"/>
    </source>
</evidence>
<organism evidence="1 2">
    <name type="scientific">Lupinus angustifolius</name>
    <name type="common">Narrow-leaved blue lupine</name>
    <dbReference type="NCBI Taxonomy" id="3871"/>
    <lineage>
        <taxon>Eukaryota</taxon>
        <taxon>Viridiplantae</taxon>
        <taxon>Streptophyta</taxon>
        <taxon>Embryophyta</taxon>
        <taxon>Tracheophyta</taxon>
        <taxon>Spermatophyta</taxon>
        <taxon>Magnoliopsida</taxon>
        <taxon>eudicotyledons</taxon>
        <taxon>Gunneridae</taxon>
        <taxon>Pentapetalae</taxon>
        <taxon>rosids</taxon>
        <taxon>fabids</taxon>
        <taxon>Fabales</taxon>
        <taxon>Fabaceae</taxon>
        <taxon>Papilionoideae</taxon>
        <taxon>50 kb inversion clade</taxon>
        <taxon>genistoids sensu lato</taxon>
        <taxon>core genistoids</taxon>
        <taxon>Genisteae</taxon>
        <taxon>Lupinus</taxon>
    </lineage>
</organism>
<sequence length="97" mass="10752">MVYEGESLSSILHRFDESDFSISQFEGLRVDCSEVIDEDTQFAPTSSYSNTEATSNSVISCEPNNITNKNKPSRFLHGIVLPLGSRRKGAPHRAPFS</sequence>
<dbReference type="Proteomes" id="UP000188354">
    <property type="component" value="Chromosome LG04"/>
</dbReference>
<gene>
    <name evidence="1" type="ORF">TanjilG_21393</name>
</gene>
<name>A0A4P1RMQ9_LUPAN</name>
<dbReference type="Gramene" id="OIW14253">
    <property type="protein sequence ID" value="OIW14253"/>
    <property type="gene ID" value="TanjilG_21393"/>
</dbReference>
<evidence type="ECO:0000313" key="2">
    <source>
        <dbReference type="Proteomes" id="UP000188354"/>
    </source>
</evidence>
<accession>A0A4P1RMQ9</accession>
<protein>
    <submittedName>
        <fullName evidence="1">Uncharacterized protein</fullName>
    </submittedName>
</protein>
<keyword evidence="2" id="KW-1185">Reference proteome</keyword>